<protein>
    <submittedName>
        <fullName evidence="1">Uncharacterized protein</fullName>
    </submittedName>
</protein>
<accession>A0A8S9ZVB1</accession>
<dbReference type="AlphaFoldDB" id="A0A8S9ZVB1"/>
<organism evidence="1 2">
    <name type="scientific">Meloidogyne graminicola</name>
    <dbReference type="NCBI Taxonomy" id="189291"/>
    <lineage>
        <taxon>Eukaryota</taxon>
        <taxon>Metazoa</taxon>
        <taxon>Ecdysozoa</taxon>
        <taxon>Nematoda</taxon>
        <taxon>Chromadorea</taxon>
        <taxon>Rhabditida</taxon>
        <taxon>Tylenchina</taxon>
        <taxon>Tylenchomorpha</taxon>
        <taxon>Tylenchoidea</taxon>
        <taxon>Meloidogynidae</taxon>
        <taxon>Meloidogyninae</taxon>
        <taxon>Meloidogyne</taxon>
    </lineage>
</organism>
<proteinExistence type="predicted"/>
<evidence type="ECO:0000313" key="1">
    <source>
        <dbReference type="EMBL" id="KAF7637569.1"/>
    </source>
</evidence>
<keyword evidence="2" id="KW-1185">Reference proteome</keyword>
<dbReference type="EMBL" id="JABEBT010000019">
    <property type="protein sequence ID" value="KAF7637569.1"/>
    <property type="molecule type" value="Genomic_DNA"/>
</dbReference>
<name>A0A8S9ZVB1_9BILA</name>
<evidence type="ECO:0000313" key="2">
    <source>
        <dbReference type="Proteomes" id="UP000605970"/>
    </source>
</evidence>
<dbReference type="Proteomes" id="UP000605970">
    <property type="component" value="Unassembled WGS sequence"/>
</dbReference>
<gene>
    <name evidence="1" type="ORF">Mgra_00003087</name>
</gene>
<comment type="caution">
    <text evidence="1">The sequence shown here is derived from an EMBL/GenBank/DDBJ whole genome shotgun (WGS) entry which is preliminary data.</text>
</comment>
<sequence>MVFSIKSIKDTIFMRIIPIFATNTEISKEKIEEGIEKRPIEVNGIDLLIHQDNNLYKLSKLNFNYYLNKNNNKFEEESTSSKGKEIIQENKEFFELNMWIEFTKPGKYLIRLTQDMYEYPSFVLQFFIKVEKREILPNEKSLQIYVGETDFKDESEIKLFKKPSSYDEFAKNLINIANIIPFLNDNFFYEIKNNKDNKKGEGNKKGKEEEGFNYSKAMGAFGIGH</sequence>
<reference evidence="1" key="1">
    <citation type="journal article" date="2020" name="Ecol. Evol.">
        <title>Genome structure and content of the rice root-knot nematode (Meloidogyne graminicola).</title>
        <authorList>
            <person name="Phan N.T."/>
            <person name="Danchin E.G.J."/>
            <person name="Klopp C."/>
            <person name="Perfus-Barbeoch L."/>
            <person name="Kozlowski D.K."/>
            <person name="Koutsovoulos G.D."/>
            <person name="Lopez-Roques C."/>
            <person name="Bouchez O."/>
            <person name="Zahm M."/>
            <person name="Besnard G."/>
            <person name="Bellafiore S."/>
        </authorList>
    </citation>
    <scope>NUCLEOTIDE SEQUENCE</scope>
    <source>
        <strain evidence="1">VN-18</strain>
    </source>
</reference>